<reference evidence="4" key="1">
    <citation type="submission" date="2021-01" db="EMBL/GenBank/DDBJ databases">
        <title>Whole genome shotgun sequence of Cellulomonas pakistanensis NBRC 110800.</title>
        <authorList>
            <person name="Komaki H."/>
            <person name="Tamura T."/>
        </authorList>
    </citation>
    <scope>NUCLEOTIDE SEQUENCE</scope>
    <source>
        <strain evidence="4">NBRC 110800</strain>
    </source>
</reference>
<keyword evidence="1" id="KW-1133">Transmembrane helix</keyword>
<evidence type="ECO:0000259" key="3">
    <source>
        <dbReference type="Pfam" id="PF13628"/>
    </source>
</evidence>
<gene>
    <name evidence="4" type="ORF">Cpa01nite_33260</name>
</gene>
<dbReference type="Gene3D" id="1.20.1260.10">
    <property type="match status" value="1"/>
</dbReference>
<dbReference type="InterPro" id="IPR012347">
    <property type="entry name" value="Ferritin-like"/>
</dbReference>
<protein>
    <recommendedName>
        <fullName evidence="3">DUF4142 domain-containing protein</fullName>
    </recommendedName>
</protein>
<keyword evidence="2" id="KW-0732">Signal</keyword>
<dbReference type="Pfam" id="PF13628">
    <property type="entry name" value="DUF4142"/>
    <property type="match status" value="1"/>
</dbReference>
<dbReference type="PANTHER" id="PTHR38593">
    <property type="entry name" value="BLR2558 PROTEIN"/>
    <property type="match status" value="1"/>
</dbReference>
<sequence>MTSLLRRATLALVATTAALGLAAGSAAAQPNEQDRTWLVAAHQSNLAEIAAGQAALQKATTEDVRMHGQMLIDDHTALDAALTPVAQQLGVELPAEPTPEQQATLAEVSAQSGEAFDRAWVEAQIAGHRATLAAGEQELAQGSEQTVKDLAAAAAPVVQKHLDGLLATAQELGVPTSVPAGSGGQAAASSDALGLALLGTGVLAVAVAGGLVLRRRRV</sequence>
<name>A0A919U823_9CELL</name>
<evidence type="ECO:0000313" key="4">
    <source>
        <dbReference type="EMBL" id="GIG37945.1"/>
    </source>
</evidence>
<evidence type="ECO:0000256" key="2">
    <source>
        <dbReference type="SAM" id="SignalP"/>
    </source>
</evidence>
<dbReference type="Proteomes" id="UP000642125">
    <property type="component" value="Unassembled WGS sequence"/>
</dbReference>
<dbReference type="AlphaFoldDB" id="A0A919U823"/>
<dbReference type="PANTHER" id="PTHR38593:SF1">
    <property type="entry name" value="BLR2558 PROTEIN"/>
    <property type="match status" value="1"/>
</dbReference>
<feature type="chain" id="PRO_5037702465" description="DUF4142 domain-containing protein" evidence="2">
    <location>
        <begin position="29"/>
        <end position="218"/>
    </location>
</feature>
<keyword evidence="5" id="KW-1185">Reference proteome</keyword>
<comment type="caution">
    <text evidence="4">The sequence shown here is derived from an EMBL/GenBank/DDBJ whole genome shotgun (WGS) entry which is preliminary data.</text>
</comment>
<keyword evidence="1" id="KW-0812">Transmembrane</keyword>
<feature type="transmembrane region" description="Helical" evidence="1">
    <location>
        <begin position="192"/>
        <end position="213"/>
    </location>
</feature>
<evidence type="ECO:0000313" key="5">
    <source>
        <dbReference type="Proteomes" id="UP000642125"/>
    </source>
</evidence>
<evidence type="ECO:0000256" key="1">
    <source>
        <dbReference type="SAM" id="Phobius"/>
    </source>
</evidence>
<feature type="signal peptide" evidence="2">
    <location>
        <begin position="1"/>
        <end position="28"/>
    </location>
</feature>
<feature type="domain" description="DUF4142" evidence="3">
    <location>
        <begin position="33"/>
        <end position="163"/>
    </location>
</feature>
<dbReference type="RefSeq" id="WP_203670021.1">
    <property type="nucleotide sequence ID" value="NZ_BONO01000032.1"/>
</dbReference>
<proteinExistence type="predicted"/>
<organism evidence="4 5">
    <name type="scientific">Cellulomonas pakistanensis</name>
    <dbReference type="NCBI Taxonomy" id="992287"/>
    <lineage>
        <taxon>Bacteria</taxon>
        <taxon>Bacillati</taxon>
        <taxon>Actinomycetota</taxon>
        <taxon>Actinomycetes</taxon>
        <taxon>Micrococcales</taxon>
        <taxon>Cellulomonadaceae</taxon>
        <taxon>Cellulomonas</taxon>
    </lineage>
</organism>
<keyword evidence="1" id="KW-0472">Membrane</keyword>
<dbReference type="EMBL" id="BONO01000032">
    <property type="protein sequence ID" value="GIG37945.1"/>
    <property type="molecule type" value="Genomic_DNA"/>
</dbReference>
<accession>A0A919U823</accession>
<dbReference type="InterPro" id="IPR025419">
    <property type="entry name" value="DUF4142"/>
</dbReference>